<evidence type="ECO:0000256" key="3">
    <source>
        <dbReference type="ARBA" id="ARBA00022840"/>
    </source>
</evidence>
<reference evidence="4" key="1">
    <citation type="submission" date="2022-08" db="UniProtKB">
        <authorList>
            <consortium name="EnsemblMetazoa"/>
        </authorList>
    </citation>
    <scope>IDENTIFICATION</scope>
    <source>
        <strain evidence="4">05x7-T-G4-1.051#20</strain>
    </source>
</reference>
<dbReference type="InterPro" id="IPR043129">
    <property type="entry name" value="ATPase_NBD"/>
</dbReference>
<keyword evidence="5" id="KW-1185">Reference proteome</keyword>
<dbReference type="GO" id="GO:0140662">
    <property type="term" value="F:ATP-dependent protein folding chaperone"/>
    <property type="evidence" value="ECO:0007669"/>
    <property type="project" value="InterPro"/>
</dbReference>
<evidence type="ECO:0000256" key="2">
    <source>
        <dbReference type="ARBA" id="ARBA00022741"/>
    </source>
</evidence>
<dbReference type="AlphaFoldDB" id="A0A8W8J0B0"/>
<dbReference type="PANTHER" id="PTHR14187:SF5">
    <property type="entry name" value="HEAT SHOCK 70 KDA PROTEIN 12A"/>
    <property type="match status" value="1"/>
</dbReference>
<dbReference type="OrthoDB" id="6150714at2759"/>
<dbReference type="SUPFAM" id="SSF53067">
    <property type="entry name" value="Actin-like ATPase domain"/>
    <property type="match status" value="2"/>
</dbReference>
<dbReference type="Pfam" id="PF00012">
    <property type="entry name" value="HSP70"/>
    <property type="match status" value="1"/>
</dbReference>
<evidence type="ECO:0000256" key="1">
    <source>
        <dbReference type="ARBA" id="ARBA00007381"/>
    </source>
</evidence>
<dbReference type="Proteomes" id="UP000005408">
    <property type="component" value="Unassembled WGS sequence"/>
</dbReference>
<comment type="similarity">
    <text evidence="1">Belongs to the heat shock protein 70 family.</text>
</comment>
<keyword evidence="2" id="KW-0547">Nucleotide-binding</keyword>
<dbReference type="CDD" id="cd10229">
    <property type="entry name" value="ASKHA_NBD_HSP70_HSPA12"/>
    <property type="match status" value="1"/>
</dbReference>
<evidence type="ECO:0008006" key="6">
    <source>
        <dbReference type="Google" id="ProtNLM"/>
    </source>
</evidence>
<protein>
    <recommendedName>
        <fullName evidence="6">Heat shock 70 kDa protein 12A</fullName>
    </recommendedName>
</protein>
<dbReference type="PANTHER" id="PTHR14187">
    <property type="entry name" value="ALPHA KINASE/ELONGATION FACTOR 2 KINASE"/>
    <property type="match status" value="1"/>
</dbReference>
<evidence type="ECO:0000313" key="4">
    <source>
        <dbReference type="EnsemblMetazoa" id="G16680.2:cds"/>
    </source>
</evidence>
<dbReference type="EnsemblMetazoa" id="G16680.4">
    <property type="protein sequence ID" value="G16680.4:cds"/>
    <property type="gene ID" value="G16680"/>
</dbReference>
<dbReference type="Gene3D" id="3.30.420.40">
    <property type="match status" value="2"/>
</dbReference>
<dbReference type="EnsemblMetazoa" id="G16680.3">
    <property type="protein sequence ID" value="G16680.3:cds"/>
    <property type="gene ID" value="G16680"/>
</dbReference>
<dbReference type="EnsemblMetazoa" id="G16680.6">
    <property type="protein sequence ID" value="G16680.6:cds"/>
    <property type="gene ID" value="G16680"/>
</dbReference>
<proteinExistence type="inferred from homology"/>
<dbReference type="Gene3D" id="2.60.34.10">
    <property type="entry name" value="Substrate Binding Domain Of DNAk, Chain A, domain 1"/>
    <property type="match status" value="1"/>
</dbReference>
<organism evidence="4 5">
    <name type="scientific">Magallana gigas</name>
    <name type="common">Pacific oyster</name>
    <name type="synonym">Crassostrea gigas</name>
    <dbReference type="NCBI Taxonomy" id="29159"/>
    <lineage>
        <taxon>Eukaryota</taxon>
        <taxon>Metazoa</taxon>
        <taxon>Spiralia</taxon>
        <taxon>Lophotrochozoa</taxon>
        <taxon>Mollusca</taxon>
        <taxon>Bivalvia</taxon>
        <taxon>Autobranchia</taxon>
        <taxon>Pteriomorphia</taxon>
        <taxon>Ostreida</taxon>
        <taxon>Ostreoidea</taxon>
        <taxon>Ostreidae</taxon>
        <taxon>Magallana</taxon>
    </lineage>
</organism>
<keyword evidence="3" id="KW-0067">ATP-binding</keyword>
<name>A0A8W8J0B0_MAGGI</name>
<dbReference type="InterPro" id="IPR013126">
    <property type="entry name" value="Hsp_70_fam"/>
</dbReference>
<dbReference type="GO" id="GO:0005524">
    <property type="term" value="F:ATP binding"/>
    <property type="evidence" value="ECO:0007669"/>
    <property type="project" value="UniProtKB-KW"/>
</dbReference>
<dbReference type="EnsemblMetazoa" id="G16680.5">
    <property type="protein sequence ID" value="G16680.5:cds"/>
    <property type="gene ID" value="G16680"/>
</dbReference>
<accession>A0A8W8J0B0</accession>
<dbReference type="EnsemblMetazoa" id="G16680.2">
    <property type="protein sequence ID" value="G16680.2:cds"/>
    <property type="gene ID" value="G16680"/>
</dbReference>
<evidence type="ECO:0000313" key="5">
    <source>
        <dbReference type="Proteomes" id="UP000005408"/>
    </source>
</evidence>
<sequence>MATPDKTFIVAAIDFGTTFSGYAYSLISDHKKDPLKIYSPTWENDGNETQKTPTSILFDDKGEFHSFGYEAEKKYSDLAAADGLDEDEAIDSDEDYRNWFYFRRFKMALFRAASQGGRPKGKKIKDDMQITAANGKKMSALKVFSEAIRYLKEQLDKELEECLVEDHEGKSTQQESWADYVRWVLTVPAIWSNEAKQFMRMAAVQAGIANNQLKLALEPEAAAILCKHVALSKDKEESEVKSFQPGRKFMVVDCGGGTVDVTAHEVVGGGGLKELHHATGDALGGTNVDRKFFSAMTEWLGEDVMKRFEKESTSDWLEFERNFESKKRSIGRSDEEYITFSDLGELCRIYKELKGSSVKSRMTECKLEGKVSIVKENKFRFKTGFLQDLVYRETICDLVSHLEKLFLNMAVSEIRIILLVGGFSECPMLYDKIKDTFPQKVIINPAEANLAVLKGAVIFGHEPATITERRSPKYYGIAINVPFKTGVHPESYKLKVDGMDVCTDVFKCMIEKNAPLTRIQKTFTLSSAYSTSGNIEIYESDKLKTFTTECRMLGTVVLDVKDYKFQDKKREIDVSLEFGSTELYVFATDKSTDRTVTGKFDCLNK</sequence>
<dbReference type="OMA" id="SEHAGCK"/>
<dbReference type="InterPro" id="IPR029047">
    <property type="entry name" value="HSP70_peptide-bd_sf"/>
</dbReference>